<name>F3KJ91_9ARCH</name>
<accession>F3KJ91</accession>
<gene>
    <name evidence="1" type="ORF">Nlim_0549</name>
</gene>
<protein>
    <submittedName>
        <fullName evidence="1">Uncharacterized protein</fullName>
    </submittedName>
</protein>
<organism evidence="1">
    <name type="scientific">Candidatus Nitrosarchaeum limnium SFB1</name>
    <dbReference type="NCBI Taxonomy" id="886738"/>
    <lineage>
        <taxon>Archaea</taxon>
        <taxon>Nitrososphaerota</taxon>
        <taxon>Nitrososphaeria</taxon>
        <taxon>Nitrosopumilales</taxon>
        <taxon>Nitrosopumilaceae</taxon>
        <taxon>Nitrosarchaeum</taxon>
    </lineage>
</organism>
<dbReference type="AlphaFoldDB" id="F3KJ91"/>
<dbReference type="HOGENOM" id="CLU_176723_0_0_2"/>
<dbReference type="Proteomes" id="UP000004348">
    <property type="component" value="Chromosome"/>
</dbReference>
<reference evidence="1" key="1">
    <citation type="journal article" date="2011" name="PLoS ONE">
        <title>Genome of a low-salinity ammonia-oxidizing archaeon determined by single-cell and metagenomic analysis.</title>
        <authorList>
            <person name="Blainey P.C."/>
            <person name="Mosier A.C."/>
            <person name="Potanina A."/>
            <person name="Francis C.A."/>
            <person name="Quake S.R."/>
        </authorList>
    </citation>
    <scope>NUCLEOTIDE SEQUENCE [LARGE SCALE GENOMIC DNA]</scope>
    <source>
        <strain evidence="1">SFB1</strain>
    </source>
</reference>
<sequence length="66" mass="7692">MIVCRGAKISHKVEKCNFLFAGNWGDPELIEHQKLHQSLENENYSWLGFDFSQTFGKFSQRDGKRS</sequence>
<dbReference type="EMBL" id="AEGP01000029">
    <property type="protein sequence ID" value="EGG42368.1"/>
    <property type="molecule type" value="Genomic_DNA"/>
</dbReference>
<comment type="caution">
    <text evidence="1">The sequence shown here is derived from an EMBL/GenBank/DDBJ whole genome shotgun (WGS) entry which is preliminary data.</text>
</comment>
<evidence type="ECO:0000313" key="1">
    <source>
        <dbReference type="EMBL" id="EGG42368.1"/>
    </source>
</evidence>
<proteinExistence type="predicted"/>